<dbReference type="GO" id="GO:0000160">
    <property type="term" value="P:phosphorelay signal transduction system"/>
    <property type="evidence" value="ECO:0007669"/>
    <property type="project" value="InterPro"/>
</dbReference>
<accession>A0AA46WR08</accession>
<feature type="modified residue" description="4-aspartylphosphate" evidence="4">
    <location>
        <position position="65"/>
    </location>
</feature>
<dbReference type="GO" id="GO:0006355">
    <property type="term" value="P:regulation of DNA-templated transcription"/>
    <property type="evidence" value="ECO:0007669"/>
    <property type="project" value="InterPro"/>
</dbReference>
<dbReference type="InterPro" id="IPR000792">
    <property type="entry name" value="Tscrpt_reg_LuxR_C"/>
</dbReference>
<dbReference type="GO" id="GO:0003677">
    <property type="term" value="F:DNA binding"/>
    <property type="evidence" value="ECO:0007669"/>
    <property type="project" value="UniProtKB-KW"/>
</dbReference>
<proteinExistence type="predicted"/>
<keyword evidence="4" id="KW-0597">Phosphoprotein</keyword>
<dbReference type="PROSITE" id="PS00622">
    <property type="entry name" value="HTH_LUXR_1"/>
    <property type="match status" value="1"/>
</dbReference>
<sequence length="218" mass="24028">MAEHVTGNDAPASEATVYVVDDDPALCDSVDWILESIGIRPVICHSADVFLDAYDGTHPACIVLDVRMPGMSGTRLQERINEFAPHVVIIFVSAHGDIRMSVSTLQKGAMDFLEKPYDPQRLLDAVQSGVERARTRFAEHAARVALREKLQGLTPRERQILALVVEGLPSQNIARKLGMSVKTVDVHRARIKSKTDSDSIGTFVRDLLRYGVEVPNEA</sequence>
<dbReference type="Pfam" id="PF00196">
    <property type="entry name" value="GerE"/>
    <property type="match status" value="1"/>
</dbReference>
<dbReference type="SUPFAM" id="SSF46894">
    <property type="entry name" value="C-terminal effector domain of the bipartite response regulators"/>
    <property type="match status" value="1"/>
</dbReference>
<dbReference type="PRINTS" id="PR00038">
    <property type="entry name" value="HTHLUXR"/>
</dbReference>
<dbReference type="InterPro" id="IPR011006">
    <property type="entry name" value="CheY-like_superfamily"/>
</dbReference>
<keyword evidence="1" id="KW-0805">Transcription regulation</keyword>
<dbReference type="InterPro" id="IPR016032">
    <property type="entry name" value="Sig_transdc_resp-reg_C-effctor"/>
</dbReference>
<evidence type="ECO:0000313" key="7">
    <source>
        <dbReference type="EMBL" id="UZF42918.1"/>
    </source>
</evidence>
<keyword evidence="3" id="KW-0804">Transcription</keyword>
<evidence type="ECO:0000256" key="2">
    <source>
        <dbReference type="ARBA" id="ARBA00023125"/>
    </source>
</evidence>
<dbReference type="PROSITE" id="PS50110">
    <property type="entry name" value="RESPONSE_REGULATORY"/>
    <property type="match status" value="1"/>
</dbReference>
<evidence type="ECO:0000259" key="5">
    <source>
        <dbReference type="PROSITE" id="PS50043"/>
    </source>
</evidence>
<organism evidence="7 8">
    <name type="scientific">Rhodococcus rhodochrous</name>
    <dbReference type="NCBI Taxonomy" id="1829"/>
    <lineage>
        <taxon>Bacteria</taxon>
        <taxon>Bacillati</taxon>
        <taxon>Actinomycetota</taxon>
        <taxon>Actinomycetes</taxon>
        <taxon>Mycobacteriales</taxon>
        <taxon>Nocardiaceae</taxon>
        <taxon>Rhodococcus</taxon>
    </lineage>
</organism>
<dbReference type="SMART" id="SM00421">
    <property type="entry name" value="HTH_LUXR"/>
    <property type="match status" value="1"/>
</dbReference>
<evidence type="ECO:0000256" key="1">
    <source>
        <dbReference type="ARBA" id="ARBA00023015"/>
    </source>
</evidence>
<dbReference type="SMART" id="SM00448">
    <property type="entry name" value="REC"/>
    <property type="match status" value="1"/>
</dbReference>
<dbReference type="PANTHER" id="PTHR44688">
    <property type="entry name" value="DNA-BINDING TRANSCRIPTIONAL ACTIVATOR DEVR_DOSR"/>
    <property type="match status" value="1"/>
</dbReference>
<dbReference type="Proteomes" id="UP001162740">
    <property type="component" value="Chromosome"/>
</dbReference>
<dbReference type="EMBL" id="CP083974">
    <property type="protein sequence ID" value="UZF42918.1"/>
    <property type="molecule type" value="Genomic_DNA"/>
</dbReference>
<protein>
    <submittedName>
        <fullName evidence="7">Response regulator</fullName>
    </submittedName>
</protein>
<dbReference type="Gene3D" id="3.40.50.2300">
    <property type="match status" value="1"/>
</dbReference>
<dbReference type="Gene3D" id="1.10.10.10">
    <property type="entry name" value="Winged helix-like DNA-binding domain superfamily/Winged helix DNA-binding domain"/>
    <property type="match status" value="1"/>
</dbReference>
<dbReference type="Pfam" id="PF00072">
    <property type="entry name" value="Response_reg"/>
    <property type="match status" value="1"/>
</dbReference>
<dbReference type="RefSeq" id="WP_229579238.1">
    <property type="nucleotide sequence ID" value="NZ_CP083974.1"/>
</dbReference>
<evidence type="ECO:0000259" key="6">
    <source>
        <dbReference type="PROSITE" id="PS50110"/>
    </source>
</evidence>
<reference evidence="7 8" key="1">
    <citation type="journal article" date="2021" name="Front. Microbiol.">
        <title>Bacterial Transformation of Aromatic Monomers in Softwood Black Liquor.</title>
        <authorList>
            <person name="Navas L.E."/>
            <person name="Dexter G."/>
            <person name="Liu J."/>
            <person name="Levy-Booth D."/>
            <person name="Cho M."/>
            <person name="Jang S.K."/>
            <person name="Mansfield S.D."/>
            <person name="Renneckar S."/>
            <person name="Mohn W.W."/>
            <person name="Eltis L.D."/>
        </authorList>
    </citation>
    <scope>NUCLEOTIDE SEQUENCE [LARGE SCALE GENOMIC DNA]</scope>
    <source>
        <strain evidence="7 8">GD02</strain>
    </source>
</reference>
<dbReference type="PANTHER" id="PTHR44688:SF16">
    <property type="entry name" value="DNA-BINDING TRANSCRIPTIONAL ACTIVATOR DEVR_DOSR"/>
    <property type="match status" value="1"/>
</dbReference>
<dbReference type="InterPro" id="IPR001789">
    <property type="entry name" value="Sig_transdc_resp-reg_receiver"/>
</dbReference>
<dbReference type="CDD" id="cd06170">
    <property type="entry name" value="LuxR_C_like"/>
    <property type="match status" value="1"/>
</dbReference>
<dbReference type="InterPro" id="IPR036388">
    <property type="entry name" value="WH-like_DNA-bd_sf"/>
</dbReference>
<dbReference type="SUPFAM" id="SSF52172">
    <property type="entry name" value="CheY-like"/>
    <property type="match status" value="1"/>
</dbReference>
<feature type="domain" description="HTH luxR-type" evidence="5">
    <location>
        <begin position="146"/>
        <end position="211"/>
    </location>
</feature>
<dbReference type="AlphaFoldDB" id="A0AA46WR08"/>
<evidence type="ECO:0000256" key="3">
    <source>
        <dbReference type="ARBA" id="ARBA00023163"/>
    </source>
</evidence>
<name>A0AA46WR08_RHORH</name>
<evidence type="ECO:0000256" key="4">
    <source>
        <dbReference type="PROSITE-ProRule" id="PRU00169"/>
    </source>
</evidence>
<feature type="domain" description="Response regulatory" evidence="6">
    <location>
        <begin position="16"/>
        <end position="130"/>
    </location>
</feature>
<gene>
    <name evidence="7" type="ORF">KUM34_013355</name>
</gene>
<dbReference type="PROSITE" id="PS50043">
    <property type="entry name" value="HTH_LUXR_2"/>
    <property type="match status" value="1"/>
</dbReference>
<keyword evidence="2" id="KW-0238">DNA-binding</keyword>
<evidence type="ECO:0000313" key="8">
    <source>
        <dbReference type="Proteomes" id="UP001162740"/>
    </source>
</evidence>